<dbReference type="Gene3D" id="3.20.20.150">
    <property type="entry name" value="Divalent-metal-dependent TIM barrel enzymes"/>
    <property type="match status" value="1"/>
</dbReference>
<reference evidence="1" key="1">
    <citation type="submission" date="2023-03" db="EMBL/GenBank/DDBJ databases">
        <title>Andean soil-derived lignocellulolytic bacterial consortium as a source of novel taxa and putative plastic-active enzymes.</title>
        <authorList>
            <person name="Diaz-Garcia L."/>
            <person name="Chuvochina M."/>
            <person name="Feuerriegel G."/>
            <person name="Bunk B."/>
            <person name="Sproer C."/>
            <person name="Streit W.R."/>
            <person name="Rodriguez L.M."/>
            <person name="Overmann J."/>
            <person name="Jimenez D.J."/>
        </authorList>
    </citation>
    <scope>NUCLEOTIDE SEQUENCE</scope>
    <source>
        <strain evidence="1">MAG 4196</strain>
    </source>
</reference>
<proteinExistence type="predicted"/>
<evidence type="ECO:0000313" key="2">
    <source>
        <dbReference type="Proteomes" id="UP001217476"/>
    </source>
</evidence>
<protein>
    <submittedName>
        <fullName evidence="1">Sugar phosphate isomerase/epimerase</fullName>
    </submittedName>
</protein>
<dbReference type="Proteomes" id="UP001217476">
    <property type="component" value="Chromosome"/>
</dbReference>
<organism evidence="1 2">
    <name type="scientific">Candidatus Devosia phytovorans</name>
    <dbReference type="NCBI Taxonomy" id="3121372"/>
    <lineage>
        <taxon>Bacteria</taxon>
        <taxon>Pseudomonadati</taxon>
        <taxon>Pseudomonadota</taxon>
        <taxon>Alphaproteobacteria</taxon>
        <taxon>Hyphomicrobiales</taxon>
        <taxon>Devosiaceae</taxon>
        <taxon>Devosia</taxon>
    </lineage>
</organism>
<sequence>MQKLLVLQSLWAMQNLRNVEGERSFEDNVATIKQAGFDGISTMWDSQSIARQAGTLAKAENLVVEGTCLPTHIEQVGDYLDWGRTYGLHHLNLQLNMRPRTLAEALAILDRLTELTAQADFPVYVETHRGRLTNDLLFMLDILAERPDLKLLGDLSHYVVAREIELPVSAETDQQISSILDHCWAFHGRVAGAGQVQLPLSFPQHQCYLDLFTTWWQRGFASWRQRAGDNDTLTFVTELGPQPYYAIAGADGRDLSDRWEEALLLRQTVLDLWFVDHRQ</sequence>
<dbReference type="GO" id="GO:0016853">
    <property type="term" value="F:isomerase activity"/>
    <property type="evidence" value="ECO:0007669"/>
    <property type="project" value="UniProtKB-KW"/>
</dbReference>
<gene>
    <name evidence="1" type="ORF">P0Y65_08950</name>
</gene>
<dbReference type="SUPFAM" id="SSF51658">
    <property type="entry name" value="Xylose isomerase-like"/>
    <property type="match status" value="1"/>
</dbReference>
<evidence type="ECO:0000313" key="1">
    <source>
        <dbReference type="EMBL" id="WEK06357.1"/>
    </source>
</evidence>
<dbReference type="InterPro" id="IPR036237">
    <property type="entry name" value="Xyl_isomerase-like_sf"/>
</dbReference>
<name>A0AAJ5VXS8_9HYPH</name>
<keyword evidence="1" id="KW-0413">Isomerase</keyword>
<accession>A0AAJ5VXS8</accession>
<dbReference type="AlphaFoldDB" id="A0AAJ5VXS8"/>
<dbReference type="EMBL" id="CP119312">
    <property type="protein sequence ID" value="WEK06357.1"/>
    <property type="molecule type" value="Genomic_DNA"/>
</dbReference>